<accession>A0A8I1WCJ0</accession>
<dbReference type="GO" id="GO:0046047">
    <property type="term" value="P:TTP catabolic process"/>
    <property type="evidence" value="ECO:0007669"/>
    <property type="project" value="TreeGrafter"/>
</dbReference>
<dbReference type="GO" id="GO:0046061">
    <property type="term" value="P:dATP catabolic process"/>
    <property type="evidence" value="ECO:0007669"/>
    <property type="project" value="TreeGrafter"/>
</dbReference>
<dbReference type="GO" id="GO:0046052">
    <property type="term" value="P:UTP catabolic process"/>
    <property type="evidence" value="ECO:0007669"/>
    <property type="project" value="TreeGrafter"/>
</dbReference>
<dbReference type="GO" id="GO:0046076">
    <property type="term" value="P:dTTP catabolic process"/>
    <property type="evidence" value="ECO:0007669"/>
    <property type="project" value="TreeGrafter"/>
</dbReference>
<protein>
    <submittedName>
        <fullName evidence="1">Nucleoside triphosphate pyrophosphohydrolase</fullName>
        <ecNumber evidence="1">3.6.1.9</ecNumber>
    </submittedName>
</protein>
<dbReference type="Gene3D" id="1.10.287.1080">
    <property type="entry name" value="MazG-like"/>
    <property type="match status" value="1"/>
</dbReference>
<comment type="caution">
    <text evidence="1">The sequence shown here is derived from an EMBL/GenBank/DDBJ whole genome shotgun (WGS) entry which is preliminary data.</text>
</comment>
<organism evidence="1 2">
    <name type="scientific">Plesiomonas shigelloides</name>
    <name type="common">Aeromonas shigelloides</name>
    <dbReference type="NCBI Taxonomy" id="703"/>
    <lineage>
        <taxon>Bacteria</taxon>
        <taxon>Pseudomonadati</taxon>
        <taxon>Pseudomonadota</taxon>
        <taxon>Gammaproteobacteria</taxon>
        <taxon>Enterobacterales</taxon>
        <taxon>Enterobacteriaceae</taxon>
        <taxon>Plesiomonas</taxon>
    </lineage>
</organism>
<keyword evidence="1" id="KW-0378">Hydrolase</keyword>
<gene>
    <name evidence="1" type="primary">mazG</name>
    <name evidence="1" type="ORF">J2R62_19095</name>
</gene>
<proteinExistence type="predicted"/>
<feature type="non-terminal residue" evidence="1">
    <location>
        <position position="1"/>
    </location>
</feature>
<dbReference type="PANTHER" id="PTHR30522:SF0">
    <property type="entry name" value="NUCLEOSIDE TRIPHOSPHATE PYROPHOSPHOHYDROLASE"/>
    <property type="match status" value="1"/>
</dbReference>
<dbReference type="GO" id="GO:0046081">
    <property type="term" value="P:dUTP catabolic process"/>
    <property type="evidence" value="ECO:0007669"/>
    <property type="project" value="TreeGrafter"/>
</dbReference>
<dbReference type="AlphaFoldDB" id="A0A8I1WCJ0"/>
<dbReference type="Proteomes" id="UP000664658">
    <property type="component" value="Unassembled WGS sequence"/>
</dbReference>
<evidence type="ECO:0000313" key="2">
    <source>
        <dbReference type="Proteomes" id="UP000664658"/>
    </source>
</evidence>
<dbReference type="GO" id="GO:0047429">
    <property type="term" value="F:nucleoside triphosphate diphosphatase activity"/>
    <property type="evidence" value="ECO:0007669"/>
    <property type="project" value="UniProtKB-EC"/>
</dbReference>
<evidence type="ECO:0000313" key="1">
    <source>
        <dbReference type="EMBL" id="MBO1110210.1"/>
    </source>
</evidence>
<dbReference type="PANTHER" id="PTHR30522">
    <property type="entry name" value="NUCLEOSIDE TRIPHOSPHATE PYROPHOSPHOHYDROLASE"/>
    <property type="match status" value="1"/>
</dbReference>
<sequence length="62" mass="7227">TVNLSRHLGHRPELALQQGCDKFERRLRQIEPAVAGRGALMRETSLEEMEAMWQEIKRREPA</sequence>
<dbReference type="GO" id="GO:0006203">
    <property type="term" value="P:dGTP catabolic process"/>
    <property type="evidence" value="ECO:0007669"/>
    <property type="project" value="TreeGrafter"/>
</dbReference>
<dbReference type="EC" id="3.6.1.9" evidence="1"/>
<dbReference type="InterPro" id="IPR011551">
    <property type="entry name" value="NTP_PyrPHydrolase_MazG"/>
</dbReference>
<dbReference type="EMBL" id="JAFNAA010000442">
    <property type="protein sequence ID" value="MBO1110210.1"/>
    <property type="molecule type" value="Genomic_DNA"/>
</dbReference>
<reference evidence="1" key="1">
    <citation type="submission" date="2021-03" db="EMBL/GenBank/DDBJ databases">
        <title>Plesiomonas shigelloides zfcc0051, isolated from zebrafish feces.</title>
        <authorList>
            <person name="Vanderhoek Z."/>
            <person name="Gaulke C."/>
        </authorList>
    </citation>
    <scope>NUCLEOTIDE SEQUENCE</scope>
    <source>
        <strain evidence="1">Zfcc0051</strain>
    </source>
</reference>
<name>A0A8I1WCJ0_PLESH</name>